<feature type="compositionally biased region" description="Basic residues" evidence="1">
    <location>
        <begin position="28"/>
        <end position="38"/>
    </location>
</feature>
<dbReference type="RefSeq" id="NP_001325745.1">
    <property type="nucleotide sequence ID" value="NM_001338297.1"/>
</dbReference>
<dbReference type="Araport" id="AT3G17655"/>
<evidence type="ECO:0000256" key="1">
    <source>
        <dbReference type="SAM" id="MobiDB-lite"/>
    </source>
</evidence>
<evidence type="ECO:0000313" key="2">
    <source>
        <dbReference type="Araport" id="AT3G17655"/>
    </source>
</evidence>
<dbReference type="EMBL" id="CP002686">
    <property type="protein sequence ID" value="ANM63671.1"/>
    <property type="molecule type" value="Genomic_DNA"/>
</dbReference>
<dbReference type="AlphaFoldDB" id="A0A1I9LM63"/>
<feature type="region of interest" description="Disordered" evidence="1">
    <location>
        <begin position="1"/>
        <end position="53"/>
    </location>
</feature>
<gene>
    <name evidence="2 3" type="ordered locus">At3g17655</name>
</gene>
<proteinExistence type="predicted"/>
<keyword evidence="4" id="KW-1185">Reference proteome</keyword>
<evidence type="ECO:0000313" key="3">
    <source>
        <dbReference type="EMBL" id="ANM63671.1"/>
    </source>
</evidence>
<dbReference type="GeneID" id="28719278"/>
<protein>
    <submittedName>
        <fullName evidence="3">Uncharacterized protein</fullName>
    </submittedName>
</protein>
<name>A0A1I9LM63_ARATH</name>
<dbReference type="OrthoDB" id="10612384at2759"/>
<sequence>MSCCSTTWRESRKQKLRPTFRRGTTEKRPRKLTTKRKPIIQPKEGSLTPRDTSPDWVAIRSLMPKSFFTAEGNARRGNNTGLNNSILLASKWLFQETRPMEHLSPCLDKEETQKTSRDIERRDDSRCEMLSIKLTTKALTVNCFFQEDLTRGGEMVEEVLLERESKLEGVNLDSFLHSDKSDSFMLTLLLKILCRYVC</sequence>
<dbReference type="TAIR" id="AT3G17655"/>
<reference evidence="3 4" key="1">
    <citation type="journal article" date="2000" name="Nature">
        <title>Sequence and analysis of chromosome 3 of the plant Arabidopsis thaliana.</title>
        <authorList>
            <consortium name="European Union Chromosome 3 Arabidopsis Sequencing Consortium"/>
            <consortium name="Institute for Genomic Research"/>
            <consortium name="Kazusa DNA Research Institute"/>
            <person name="Salanoubat M."/>
            <person name="Lemcke K."/>
            <person name="Rieger M."/>
            <person name="Ansorge W."/>
            <person name="Unseld M."/>
            <person name="Fartmann B."/>
            <person name="Valle G."/>
            <person name="Blocker H."/>
            <person name="Perez-Alonso M."/>
            <person name="Obermaier B."/>
            <person name="Delseny M."/>
            <person name="Boutry M."/>
            <person name="Grivell L.A."/>
            <person name="Mache R."/>
            <person name="Puigdomenech P."/>
            <person name="De Simone V."/>
            <person name="Choisne N."/>
            <person name="Artiguenave F."/>
            <person name="Robert C."/>
            <person name="Brottier P."/>
            <person name="Wincker P."/>
            <person name="Cattolico L."/>
            <person name="Weissenbach J."/>
            <person name="Saurin W."/>
            <person name="Quetier F."/>
            <person name="Schafer M."/>
            <person name="Muller-Auer S."/>
            <person name="Gabel C."/>
            <person name="Fuchs M."/>
            <person name="Benes V."/>
            <person name="Wurmbach E."/>
            <person name="Drzonek H."/>
            <person name="Erfle H."/>
            <person name="Jordan N."/>
            <person name="Bangert S."/>
            <person name="Wiedelmann R."/>
            <person name="Kranz H."/>
            <person name="Voss H."/>
            <person name="Holland R."/>
            <person name="Brandt P."/>
            <person name="Nyakatura G."/>
            <person name="Vezzi A."/>
            <person name="D'Angelo M."/>
            <person name="Pallavicini A."/>
            <person name="Toppo S."/>
            <person name="Simionati B."/>
            <person name="Conrad A."/>
            <person name="Hornischer K."/>
            <person name="Kauer G."/>
            <person name="Lohnert T.H."/>
            <person name="Nordsiek G."/>
            <person name="Reichelt J."/>
            <person name="Scharfe M."/>
            <person name="Schon O."/>
            <person name="Bargues M."/>
            <person name="Terol J."/>
            <person name="Climent J."/>
            <person name="Navarro P."/>
            <person name="Collado C."/>
            <person name="Perez-Perez A."/>
            <person name="Ottenwalder B."/>
            <person name="Duchemin D."/>
            <person name="Cooke R."/>
            <person name="Laudie M."/>
            <person name="Berger-Llauro C."/>
            <person name="Purnelle B."/>
            <person name="Masuy D."/>
            <person name="de Haan M."/>
            <person name="Maarse A.C."/>
            <person name="Alcaraz J.P."/>
            <person name="Cottet A."/>
            <person name="Casacuberta E."/>
            <person name="Monfort A."/>
            <person name="Argiriou A."/>
            <person name="flores M."/>
            <person name="Liguori R."/>
            <person name="Vitale D."/>
            <person name="Mannhaupt G."/>
            <person name="Haase D."/>
            <person name="Schoof H."/>
            <person name="Rudd S."/>
            <person name="Zaccaria P."/>
            <person name="Mewes H.W."/>
            <person name="Mayer K.F."/>
            <person name="Kaul S."/>
            <person name="Town C.D."/>
            <person name="Koo H.L."/>
            <person name="Tallon L.J."/>
            <person name="Jenkins J."/>
            <person name="Rooney T."/>
            <person name="Rizzo M."/>
            <person name="Walts A."/>
            <person name="Utterback T."/>
            <person name="Fujii C.Y."/>
            <person name="Shea T.P."/>
            <person name="Creasy T.H."/>
            <person name="Haas B."/>
            <person name="Maiti R."/>
            <person name="Wu D."/>
            <person name="Peterson J."/>
            <person name="Van Aken S."/>
            <person name="Pai G."/>
            <person name="Militscher J."/>
            <person name="Sellers P."/>
            <person name="Gill J.E."/>
            <person name="Feldblyum T.V."/>
            <person name="Preuss D."/>
            <person name="Lin X."/>
            <person name="Nierman W.C."/>
            <person name="Salzberg S.L."/>
            <person name="White O."/>
            <person name="Venter J.C."/>
            <person name="Fraser C.M."/>
            <person name="Kaneko T."/>
            <person name="Nakamura Y."/>
            <person name="Sato S."/>
            <person name="Kato T."/>
            <person name="Asamizu E."/>
            <person name="Sasamoto S."/>
            <person name="Kimura T."/>
            <person name="Idesawa K."/>
            <person name="Kawashima K."/>
            <person name="Kishida Y."/>
            <person name="Kiyokawa C."/>
            <person name="Kohara M."/>
            <person name="Matsumoto M."/>
            <person name="Matsuno A."/>
            <person name="Muraki A."/>
            <person name="Nakayama S."/>
            <person name="Nakazaki N."/>
            <person name="Shinpo S."/>
            <person name="Takeuchi C."/>
            <person name="Wada T."/>
            <person name="Watanabe A."/>
            <person name="Yamada M."/>
            <person name="Yasuda M."/>
            <person name="Tabata S."/>
        </authorList>
    </citation>
    <scope>NUCLEOTIDE SEQUENCE [LARGE SCALE GENOMIC DNA]</scope>
    <source>
        <strain evidence="4">cv. Columbia</strain>
    </source>
</reference>
<accession>A0A1I9LM63</accession>
<organism evidence="3 4">
    <name type="scientific">Arabidopsis thaliana</name>
    <name type="common">Mouse-ear cress</name>
    <dbReference type="NCBI Taxonomy" id="3702"/>
    <lineage>
        <taxon>Eukaryota</taxon>
        <taxon>Viridiplantae</taxon>
        <taxon>Streptophyta</taxon>
        <taxon>Embryophyta</taxon>
        <taxon>Tracheophyta</taxon>
        <taxon>Spermatophyta</taxon>
        <taxon>Magnoliopsida</taxon>
        <taxon>eudicotyledons</taxon>
        <taxon>Gunneridae</taxon>
        <taxon>Pentapetalae</taxon>
        <taxon>rosids</taxon>
        <taxon>malvids</taxon>
        <taxon>Brassicales</taxon>
        <taxon>Brassicaceae</taxon>
        <taxon>Camelineae</taxon>
        <taxon>Arabidopsis</taxon>
    </lineage>
</organism>
<dbReference type="KEGG" id="ath:AT3G17655"/>
<dbReference type="Proteomes" id="UP000006548">
    <property type="component" value="Chromosome 3"/>
</dbReference>
<dbReference type="ExpressionAtlas" id="A0A1I9LM63">
    <property type="expression patterns" value="baseline"/>
</dbReference>
<dbReference type="InParanoid" id="A0A1I9LM63"/>
<reference evidence="4" key="2">
    <citation type="journal article" date="2017" name="Plant J.">
        <title>Araport11: a complete reannotation of the Arabidopsis thaliana reference genome.</title>
        <authorList>
            <person name="Cheng C.Y."/>
            <person name="Krishnakumar V."/>
            <person name="Chan A.P."/>
            <person name="Thibaud-Nissen F."/>
            <person name="Schobel S."/>
            <person name="Town C.D."/>
        </authorList>
    </citation>
    <scope>GENOME REANNOTATION</scope>
    <source>
        <strain evidence="4">cv. Columbia</strain>
    </source>
</reference>
<evidence type="ECO:0000313" key="4">
    <source>
        <dbReference type="Proteomes" id="UP000006548"/>
    </source>
</evidence>